<organism evidence="6 7">
    <name type="scientific">Actinokineospora diospyrosa</name>
    <dbReference type="NCBI Taxonomy" id="103728"/>
    <lineage>
        <taxon>Bacteria</taxon>
        <taxon>Bacillati</taxon>
        <taxon>Actinomycetota</taxon>
        <taxon>Actinomycetes</taxon>
        <taxon>Pseudonocardiales</taxon>
        <taxon>Pseudonocardiaceae</taxon>
        <taxon>Actinokineospora</taxon>
    </lineage>
</organism>
<dbReference type="PANTHER" id="PTHR45527">
    <property type="entry name" value="NONRIBOSOMAL PEPTIDE SYNTHETASE"/>
    <property type="match status" value="1"/>
</dbReference>
<evidence type="ECO:0000313" key="7">
    <source>
        <dbReference type="Proteomes" id="UP001205185"/>
    </source>
</evidence>
<dbReference type="Gene3D" id="3.30.300.30">
    <property type="match status" value="1"/>
</dbReference>
<protein>
    <submittedName>
        <fullName evidence="6">Amino acid adenylation domain-containing protein</fullName>
    </submittedName>
</protein>
<keyword evidence="2" id="KW-0596">Phosphopantetheine</keyword>
<dbReference type="Pfam" id="PF00975">
    <property type="entry name" value="Thioesterase"/>
    <property type="match status" value="1"/>
</dbReference>
<feature type="region of interest" description="Disordered" evidence="4">
    <location>
        <begin position="746"/>
        <end position="776"/>
    </location>
</feature>
<dbReference type="Pfam" id="PF00550">
    <property type="entry name" value="PP-binding"/>
    <property type="match status" value="1"/>
</dbReference>
<evidence type="ECO:0000256" key="4">
    <source>
        <dbReference type="SAM" id="MobiDB-lite"/>
    </source>
</evidence>
<evidence type="ECO:0000259" key="5">
    <source>
        <dbReference type="PROSITE" id="PS50075"/>
    </source>
</evidence>
<dbReference type="Gene3D" id="3.40.50.1820">
    <property type="entry name" value="alpha/beta hydrolase"/>
    <property type="match status" value="1"/>
</dbReference>
<dbReference type="InterPro" id="IPR023213">
    <property type="entry name" value="CAT-like_dom_sf"/>
</dbReference>
<comment type="cofactor">
    <cofactor evidence="1">
        <name>pantetheine 4'-phosphate</name>
        <dbReference type="ChEBI" id="CHEBI:47942"/>
    </cofactor>
</comment>
<dbReference type="PROSITE" id="PS00012">
    <property type="entry name" value="PHOSPHOPANTETHEINE"/>
    <property type="match status" value="1"/>
</dbReference>
<dbReference type="InterPro" id="IPR001031">
    <property type="entry name" value="Thioesterase"/>
</dbReference>
<dbReference type="InterPro" id="IPR020845">
    <property type="entry name" value="AMP-binding_CS"/>
</dbReference>
<keyword evidence="7" id="KW-1185">Reference proteome</keyword>
<evidence type="ECO:0000256" key="2">
    <source>
        <dbReference type="ARBA" id="ARBA00022450"/>
    </source>
</evidence>
<dbReference type="SUPFAM" id="SSF53474">
    <property type="entry name" value="alpha/beta-Hydrolases"/>
    <property type="match status" value="1"/>
</dbReference>
<dbReference type="PROSITE" id="PS50075">
    <property type="entry name" value="CARRIER"/>
    <property type="match status" value="1"/>
</dbReference>
<dbReference type="PROSITE" id="PS00455">
    <property type="entry name" value="AMP_BINDING"/>
    <property type="match status" value="1"/>
</dbReference>
<accession>A0ABT1I5W3</accession>
<dbReference type="InterPro" id="IPR006162">
    <property type="entry name" value="Ppantetheine_attach_site"/>
</dbReference>
<dbReference type="InterPro" id="IPR036736">
    <property type="entry name" value="ACP-like_sf"/>
</dbReference>
<comment type="caution">
    <text evidence="6">The sequence shown here is derived from an EMBL/GenBank/DDBJ whole genome shotgun (WGS) entry which is preliminary data.</text>
</comment>
<dbReference type="Pfam" id="PF00668">
    <property type="entry name" value="Condensation"/>
    <property type="match status" value="1"/>
</dbReference>
<dbReference type="InterPro" id="IPR001242">
    <property type="entry name" value="Condensation_dom"/>
</dbReference>
<dbReference type="SUPFAM" id="SSF52777">
    <property type="entry name" value="CoA-dependent acyltransferases"/>
    <property type="match status" value="2"/>
</dbReference>
<dbReference type="InterPro" id="IPR000873">
    <property type="entry name" value="AMP-dep_synth/lig_dom"/>
</dbReference>
<feature type="domain" description="Carrier" evidence="5">
    <location>
        <begin position="1149"/>
        <end position="1224"/>
    </location>
</feature>
<dbReference type="Gene3D" id="3.30.559.10">
    <property type="entry name" value="Chloramphenicol acetyltransferase-like domain"/>
    <property type="match status" value="1"/>
</dbReference>
<dbReference type="InterPro" id="IPR042099">
    <property type="entry name" value="ANL_N_sf"/>
</dbReference>
<dbReference type="Pfam" id="PF13193">
    <property type="entry name" value="AMP-binding_C"/>
    <property type="match status" value="1"/>
</dbReference>
<name>A0ABT1I5W3_9PSEU</name>
<dbReference type="Gene3D" id="3.40.50.12780">
    <property type="entry name" value="N-terminal domain of ligase-like"/>
    <property type="match status" value="2"/>
</dbReference>
<dbReference type="Pfam" id="PF00501">
    <property type="entry name" value="AMP-binding"/>
    <property type="match status" value="2"/>
</dbReference>
<evidence type="ECO:0000256" key="3">
    <source>
        <dbReference type="ARBA" id="ARBA00022553"/>
    </source>
</evidence>
<dbReference type="InterPro" id="IPR020806">
    <property type="entry name" value="PKS_PP-bd"/>
</dbReference>
<dbReference type="InterPro" id="IPR045851">
    <property type="entry name" value="AMP-bd_C_sf"/>
</dbReference>
<proteinExistence type="predicted"/>
<dbReference type="SUPFAM" id="SSF47336">
    <property type="entry name" value="ACP-like"/>
    <property type="match status" value="1"/>
</dbReference>
<dbReference type="InterPro" id="IPR009081">
    <property type="entry name" value="PP-bd_ACP"/>
</dbReference>
<keyword evidence="3" id="KW-0597">Phosphoprotein</keyword>
<dbReference type="Gene3D" id="1.10.1200.10">
    <property type="entry name" value="ACP-like"/>
    <property type="match status" value="1"/>
</dbReference>
<evidence type="ECO:0000256" key="1">
    <source>
        <dbReference type="ARBA" id="ARBA00001957"/>
    </source>
</evidence>
<dbReference type="InterPro" id="IPR029058">
    <property type="entry name" value="AB_hydrolase_fold"/>
</dbReference>
<reference evidence="6 7" key="1">
    <citation type="submission" date="2022-06" db="EMBL/GenBank/DDBJ databases">
        <title>Genomic Encyclopedia of Archaeal and Bacterial Type Strains, Phase II (KMG-II): from individual species to whole genera.</title>
        <authorList>
            <person name="Goeker M."/>
        </authorList>
    </citation>
    <scope>NUCLEOTIDE SEQUENCE [LARGE SCALE GENOMIC DNA]</scope>
    <source>
        <strain evidence="6 7">DSM 44255</strain>
    </source>
</reference>
<dbReference type="Gene3D" id="3.30.559.30">
    <property type="entry name" value="Nonribosomal peptide synthetase, condensation domain"/>
    <property type="match status" value="1"/>
</dbReference>
<evidence type="ECO:0000313" key="6">
    <source>
        <dbReference type="EMBL" id="MCP2268008.1"/>
    </source>
</evidence>
<gene>
    <name evidence="6" type="ORF">LV75_000490</name>
</gene>
<feature type="compositionally biased region" description="Gly residues" evidence="4">
    <location>
        <begin position="757"/>
        <end position="776"/>
    </location>
</feature>
<dbReference type="PANTHER" id="PTHR45527:SF1">
    <property type="entry name" value="FATTY ACID SYNTHASE"/>
    <property type="match status" value="1"/>
</dbReference>
<dbReference type="Proteomes" id="UP001205185">
    <property type="component" value="Unassembled WGS sequence"/>
</dbReference>
<dbReference type="SUPFAM" id="SSF56801">
    <property type="entry name" value="Acetyl-CoA synthetase-like"/>
    <property type="match status" value="1"/>
</dbReference>
<dbReference type="SMART" id="SM00823">
    <property type="entry name" value="PKS_PP"/>
    <property type="match status" value="1"/>
</dbReference>
<dbReference type="RefSeq" id="WP_253884932.1">
    <property type="nucleotide sequence ID" value="NZ_BAAAVB010000026.1"/>
</dbReference>
<sequence>MTESVVDAYPLAALQAGMLYHAEYREGTAAYNDVLTLTLAGRFDRSALSDTLADLVERHAVLRTSFDLTGFSEPVQLVHATAVVPLEVLNGDVLAWREREQFRPHDLGAAPLFRATVHVLSDNEFSLSLSFHHAILDGWSLASLVAELIRRYAARLDGEVLPVVAPVDTFRDFVAAERAAIADPQVQDYWRGVLDGVPLSQVPSLPGYPTDGPLVSDRHVIEFSPDLQASIAAAAAELRTPARTLLLAVHLRVLGLLTGSPEVVTGMVTHGRPETEGGAEVAGLFLNTVPLRVRVDQPSWATLVSEVDSAMVDLVPHRRLPLFEIQRLATRSPVFDTAFDYHDFHVSSAPSTSSVRVLRQAHSETTDIPFTAIFARGGGEAGLTLSYHRTRFPASQIEAIGEYYLAAIAELAADTRSDPRRTGPLVRRDLPSIAAWNGTAVDAPAAVTLHGLVAHWAALTPDADAVIDGAQRLTFDELWRRVAALAERLVSIGVDREVVVAVGIARSADALVAILATLQAGGAVLPLDMDHPPLRLRDLMADAGARVLLTATSAATAAVDPLPLLAALTAASSGAPMSAVTGSAAAPLAPASAAGVLLDSSGSVVAGPVSAAGDSIGSPLPAAGGHGWDAVGALGSAVVGGAAEAVPAAGGSLSGSVGLPALASGVSRSASTASELSVWSSSAADALPVPVPADPSPLPADLPAPLADLGTFPDGGLSRVEASPVPATEVIHMSIFGALSQDPLSVEPGRLAPGSPPGEGGGRAGVGGRARGGGGRAAGGVVGDVGGVRAALGGDVAAVLFTSGSTGRPKGVLLTHQGVTQFCAWHGKYMGLTGADRVAQRSPLSVDGTFIELAMALGVGAAVVVVPTEAVIDPEAFEGAFKDITATYLVPSLLAPLVAAGAVGRTGLKHVVSGGELLARAVVEGFGSQTTATLHNIYGPTELGMAASQWVTDPGNPDGPVPIGGPGPGTELHILDDKGEVAPIGTPGEVYAGGPQIARGYLGNPGLTADRFVPSPYGPPGARLYRTGDRARWLPGGVLEFAGRRDNQVKINGIRAELGEIEVRLAEHPRVLQAAVVLPPGRGLTAYVVWAGEQEGAVADIRAFCGERLPAALVPGRYEFLDEIPVLANGKADRAALPEVTGGGADFQPPRDFVESRLEALWEEVLELPAISIRDDFFALGGHSLRALRLVMRLRKDFGREVPIETLMTHPTIEQLAVLLRAPGQMAPTTPVVPLRKQGGDPPVWFVHALGGQVFRYRKLAGLLGDDQPSYGIPARGFAAEDLPLESVAAMVDEYVERILATTPDQPVVLAGFCVGGNLALEVARELRARGVTVPLVAVFWSQAVDSVSPHLADDTSLMLSALAGAPIGIDHETLAALPPRERLAAIVEGAAAAGALDPAVTDLDQAERMLRVFRANANALRGYRHAPYDGDFVLLKPEQDGDNAQGRAHGWDEVITGELDVVAVPGSRYDTAEEPHVRGTAMAFREVLDRVHSGR</sequence>
<dbReference type="EMBL" id="JAMTCO010000001">
    <property type="protein sequence ID" value="MCP2268008.1"/>
    <property type="molecule type" value="Genomic_DNA"/>
</dbReference>
<dbReference type="InterPro" id="IPR025110">
    <property type="entry name" value="AMP-bd_C"/>
</dbReference>